<protein>
    <submittedName>
        <fullName evidence="15">Uncharacterized protein</fullName>
    </submittedName>
</protein>
<dbReference type="GO" id="GO:0004888">
    <property type="term" value="F:transmembrane signaling receptor activity"/>
    <property type="evidence" value="ECO:0007669"/>
    <property type="project" value="InterPro"/>
</dbReference>
<dbReference type="Gene3D" id="1.20.58.390">
    <property type="entry name" value="Neurotransmitter-gated ion-channel transmembrane domain"/>
    <property type="match status" value="1"/>
</dbReference>
<keyword evidence="4" id="KW-1003">Cell membrane</keyword>
<dbReference type="FunFam" id="2.70.170.10:FF:000052">
    <property type="entry name" value="Ligand-Gated ion Channel"/>
    <property type="match status" value="1"/>
</dbReference>
<gene>
    <name evidence="15" type="ORF">L3Y34_019276</name>
</gene>
<dbReference type="InterPro" id="IPR036719">
    <property type="entry name" value="Neuro-gated_channel_TM_sf"/>
</dbReference>
<evidence type="ECO:0000256" key="12">
    <source>
        <dbReference type="SAM" id="MobiDB-lite"/>
    </source>
</evidence>
<dbReference type="FunFam" id="1.20.58.390:FF:000055">
    <property type="entry name" value="Ligand-Gated ion Channel"/>
    <property type="match status" value="1"/>
</dbReference>
<proteinExistence type="inferred from homology"/>
<dbReference type="InterPro" id="IPR006029">
    <property type="entry name" value="Neurotrans-gated_channel_TM"/>
</dbReference>
<reference evidence="15 16" key="1">
    <citation type="submission" date="2022-05" db="EMBL/GenBank/DDBJ databases">
        <title>Chromosome-level reference genomes for two strains of Caenorhabditis briggsae: an improved platform for comparative genomics.</title>
        <authorList>
            <person name="Stevens L."/>
            <person name="Andersen E.C."/>
        </authorList>
    </citation>
    <scope>NUCLEOTIDE SEQUENCE [LARGE SCALE GENOMIC DNA]</scope>
    <source>
        <strain evidence="15">QX1410_ONT</strain>
        <tissue evidence="15">Whole-organism</tissue>
    </source>
</reference>
<organism evidence="15 16">
    <name type="scientific">Caenorhabditis briggsae</name>
    <dbReference type="NCBI Taxonomy" id="6238"/>
    <lineage>
        <taxon>Eukaryota</taxon>
        <taxon>Metazoa</taxon>
        <taxon>Ecdysozoa</taxon>
        <taxon>Nematoda</taxon>
        <taxon>Chromadorea</taxon>
        <taxon>Rhabditida</taxon>
        <taxon>Rhabditina</taxon>
        <taxon>Rhabditomorpha</taxon>
        <taxon>Rhabditoidea</taxon>
        <taxon>Rhabditidae</taxon>
        <taxon>Peloderinae</taxon>
        <taxon>Caenorhabditis</taxon>
    </lineage>
</organism>
<dbReference type="InterPro" id="IPR006201">
    <property type="entry name" value="Neur_channel"/>
</dbReference>
<dbReference type="CDD" id="cd19049">
    <property type="entry name" value="LGIC_TM_anion"/>
    <property type="match status" value="1"/>
</dbReference>
<keyword evidence="8 11" id="KW-0406">Ion transport</keyword>
<dbReference type="Gene3D" id="2.70.170.10">
    <property type="entry name" value="Neurotransmitter-gated ion-channel ligand-binding domain"/>
    <property type="match status" value="1"/>
</dbReference>
<feature type="region of interest" description="Disordered" evidence="12">
    <location>
        <begin position="339"/>
        <end position="410"/>
    </location>
</feature>
<feature type="region of interest" description="Disordered" evidence="12">
    <location>
        <begin position="174"/>
        <end position="193"/>
    </location>
</feature>
<feature type="compositionally biased region" description="Basic residues" evidence="12">
    <location>
        <begin position="359"/>
        <end position="375"/>
    </location>
</feature>
<evidence type="ECO:0000313" key="16">
    <source>
        <dbReference type="Proteomes" id="UP000827892"/>
    </source>
</evidence>
<evidence type="ECO:0000256" key="4">
    <source>
        <dbReference type="ARBA" id="ARBA00022475"/>
    </source>
</evidence>
<dbReference type="CDD" id="cd18987">
    <property type="entry name" value="LGIC_ECD_anion"/>
    <property type="match status" value="1"/>
</dbReference>
<evidence type="ECO:0000256" key="9">
    <source>
        <dbReference type="ARBA" id="ARBA00023136"/>
    </source>
</evidence>
<feature type="chain" id="PRO_5041774684" evidence="11">
    <location>
        <begin position="24"/>
        <end position="1061"/>
    </location>
</feature>
<dbReference type="EMBL" id="CP090892">
    <property type="protein sequence ID" value="ULU08079.1"/>
    <property type="molecule type" value="Genomic_DNA"/>
</dbReference>
<feature type="compositionally biased region" description="Low complexity" evidence="12">
    <location>
        <begin position="430"/>
        <end position="444"/>
    </location>
</feature>
<evidence type="ECO:0000259" key="13">
    <source>
        <dbReference type="Pfam" id="PF02931"/>
    </source>
</evidence>
<keyword evidence="9 11" id="KW-0472">Membrane</keyword>
<sequence>MLGYKPLFQLLFLLICLLTCLDSRRRAGAGRAFEDRKADERHFDYKSAPGEAIPEDSEESEKPKIVLGSGGGSTVEPSSTTTEVPTTTEEETTTTQSNEDLVKKLLEGVFDLENLTKIVEEEHAEALDEATNRTVLWIDTSYKAMDYNLSIDEMTECATWQKYWNLSETIKETKTSNMSNSGNETEEIDDSEKELKELEGQLKQTELVNSKSRLKTLGLNPELLVAYKAVGLVYREVCGNHGRTLWYRTREDANLIGVDSFSPICEPFKEQLNPDESTLSQLALKLNELIQNVTDGNLPALRRGGHGNGTEEEEIQNSTMETILKAVTVEDTVGVELLPSSTPTESVEDPSRQTTTTQPHHHHHHHHHHHGHHQNHQNPNLHVQQVHTIHHTEDSNRIQSSESTTTPPHTQDYEIQDQEFENQEFSSGLPPEESTTQSPTTTTEKSSEIEVYDDDVWDYRDMEKRFKVRHRTVFDENNVDDDESFHMASARKRRRHVILKTKVRIDRRRRKRETSEEEEEGGEKETKIQQESDENEDDWLNVRQIIKTTDGETTVAIIEERSHILDGNSTDVRAWIEIDASDLINPTLLISSPEAVAALGLEVDSTAFQRFENVGLYLPGICSEYVPKAIDEFNSSSFEGIEIEGPIGVNITALELAGVNLTSLADKLRNDTEVDEILSRTNGSAKNLGGSFILPVLNKNQYDPFSAPIVFQGSAVVVRFGIYIESMSNFQTSTMDYDMDIYLMMSWRDARLVNPYDKPILVKEEDILEKIWRPDPFFANAKEAEFHEVTFLNFLMRIFPDGLVLYETRVKIKPSCNLILCKYPHDKQTCDLLIKSFAYPVETVRFEWFTRRKDAIDKNPDVKLPELYIDRYETTTCANERKSGAFSCLRAVFRLKRDVGFHIAQTYIPTSLALMFSWVGVWLPEEFMEGRIGVAITVLLTLSTESAGAREHLPSVSYLKAIDLWFGFITGFVFFTLLQTLFVIGFDKRANQLKKWAGRKTADITEEIREVLLQKATRYHKTGRYLDNFCRVFYPLSFILFLLMYYFVFTEGRQDDCMNRR</sequence>
<keyword evidence="5 11" id="KW-0812">Transmembrane</keyword>
<dbReference type="InterPro" id="IPR018000">
    <property type="entry name" value="Neurotransmitter_ion_chnl_CS"/>
</dbReference>
<dbReference type="Pfam" id="PF02931">
    <property type="entry name" value="Neur_chan_LBD"/>
    <property type="match status" value="1"/>
</dbReference>
<evidence type="ECO:0000256" key="5">
    <source>
        <dbReference type="ARBA" id="ARBA00022692"/>
    </source>
</evidence>
<evidence type="ECO:0000256" key="7">
    <source>
        <dbReference type="ARBA" id="ARBA00022989"/>
    </source>
</evidence>
<evidence type="ECO:0000256" key="11">
    <source>
        <dbReference type="RuleBase" id="RU000687"/>
    </source>
</evidence>
<accession>A0AAE9DQF2</accession>
<feature type="compositionally biased region" description="Polar residues" evidence="12">
    <location>
        <begin position="397"/>
        <end position="409"/>
    </location>
</feature>
<dbReference type="InterPro" id="IPR006202">
    <property type="entry name" value="Neur_chan_lig-bd"/>
</dbReference>
<dbReference type="GO" id="GO:0005230">
    <property type="term" value="F:extracellular ligand-gated monoatomic ion channel activity"/>
    <property type="evidence" value="ECO:0007669"/>
    <property type="project" value="InterPro"/>
</dbReference>
<evidence type="ECO:0000256" key="10">
    <source>
        <dbReference type="ARBA" id="ARBA00023303"/>
    </source>
</evidence>
<feature type="signal peptide" evidence="11">
    <location>
        <begin position="1"/>
        <end position="23"/>
    </location>
</feature>
<dbReference type="AlphaFoldDB" id="A0AAE9DQF2"/>
<feature type="region of interest" description="Disordered" evidence="12">
    <location>
        <begin position="44"/>
        <end position="98"/>
    </location>
</feature>
<feature type="region of interest" description="Disordered" evidence="12">
    <location>
        <begin position="297"/>
        <end position="317"/>
    </location>
</feature>
<comment type="caution">
    <text evidence="11">Lacks conserved residue(s) required for the propagation of feature annotation.</text>
</comment>
<evidence type="ECO:0000313" key="15">
    <source>
        <dbReference type="EMBL" id="ULU08079.1"/>
    </source>
</evidence>
<dbReference type="PROSITE" id="PS00236">
    <property type="entry name" value="NEUROTR_ION_CHANNEL"/>
    <property type="match status" value="1"/>
</dbReference>
<dbReference type="InterPro" id="IPR036734">
    <property type="entry name" value="Neur_chan_lig-bd_sf"/>
</dbReference>
<dbReference type="Pfam" id="PF02932">
    <property type="entry name" value="Neur_chan_memb"/>
    <property type="match status" value="1"/>
</dbReference>
<evidence type="ECO:0000256" key="1">
    <source>
        <dbReference type="ARBA" id="ARBA00004141"/>
    </source>
</evidence>
<dbReference type="PRINTS" id="PR00253">
    <property type="entry name" value="GABAARECEPTR"/>
</dbReference>
<feature type="region of interest" description="Disordered" evidence="12">
    <location>
        <begin position="422"/>
        <end position="449"/>
    </location>
</feature>
<evidence type="ECO:0000259" key="14">
    <source>
        <dbReference type="Pfam" id="PF02932"/>
    </source>
</evidence>
<dbReference type="Proteomes" id="UP000827892">
    <property type="component" value="Chromosome II"/>
</dbReference>
<feature type="transmembrane region" description="Helical" evidence="11">
    <location>
        <begin position="964"/>
        <end position="986"/>
    </location>
</feature>
<keyword evidence="6 11" id="KW-0732">Signal</keyword>
<dbReference type="SUPFAM" id="SSF90112">
    <property type="entry name" value="Neurotransmitter-gated ion-channel transmembrane pore"/>
    <property type="match status" value="1"/>
</dbReference>
<name>A0AAE9DQF2_CAEBR</name>
<evidence type="ECO:0000256" key="6">
    <source>
        <dbReference type="ARBA" id="ARBA00022729"/>
    </source>
</evidence>
<comment type="subcellular location">
    <subcellularLocation>
        <location evidence="2">Cell membrane</location>
    </subcellularLocation>
    <subcellularLocation>
        <location evidence="1">Membrane</location>
        <topology evidence="1">Multi-pass membrane protein</topology>
    </subcellularLocation>
</comment>
<comment type="similarity">
    <text evidence="11">Belongs to the ligand-gated ion channel (TC 1.A.9) family.</text>
</comment>
<keyword evidence="7 11" id="KW-1133">Transmembrane helix</keyword>
<feature type="transmembrane region" description="Helical" evidence="11">
    <location>
        <begin position="1028"/>
        <end position="1048"/>
    </location>
</feature>
<dbReference type="PANTHER" id="PTHR18945">
    <property type="entry name" value="NEUROTRANSMITTER GATED ION CHANNEL"/>
    <property type="match status" value="1"/>
</dbReference>
<feature type="compositionally biased region" description="Low complexity" evidence="12">
    <location>
        <begin position="74"/>
        <end position="87"/>
    </location>
</feature>
<keyword evidence="10 11" id="KW-0407">Ion channel</keyword>
<evidence type="ECO:0000256" key="2">
    <source>
        <dbReference type="ARBA" id="ARBA00004236"/>
    </source>
</evidence>
<feature type="compositionally biased region" description="Low complexity" evidence="12">
    <location>
        <begin position="376"/>
        <end position="387"/>
    </location>
</feature>
<keyword evidence="3 11" id="KW-0813">Transport</keyword>
<feature type="region of interest" description="Disordered" evidence="12">
    <location>
        <begin position="508"/>
        <end position="535"/>
    </location>
</feature>
<evidence type="ECO:0000256" key="3">
    <source>
        <dbReference type="ARBA" id="ARBA00022448"/>
    </source>
</evidence>
<dbReference type="GO" id="GO:0005886">
    <property type="term" value="C:plasma membrane"/>
    <property type="evidence" value="ECO:0007669"/>
    <property type="project" value="UniProtKB-SubCell"/>
</dbReference>
<evidence type="ECO:0000256" key="8">
    <source>
        <dbReference type="ARBA" id="ARBA00023065"/>
    </source>
</evidence>
<dbReference type="InterPro" id="IPR006028">
    <property type="entry name" value="GABAA/Glycine_rcpt"/>
</dbReference>
<dbReference type="InterPro" id="IPR038050">
    <property type="entry name" value="Neuro_actylchol_rec"/>
</dbReference>
<dbReference type="PRINTS" id="PR00252">
    <property type="entry name" value="NRIONCHANNEL"/>
</dbReference>
<feature type="domain" description="Neurotransmitter-gated ion-channel ligand-binding" evidence="13">
    <location>
        <begin position="700"/>
        <end position="877"/>
    </location>
</feature>
<feature type="domain" description="Neurotransmitter-gated ion-channel transmembrane" evidence="14">
    <location>
        <begin position="906"/>
        <end position="1016"/>
    </location>
</feature>
<dbReference type="SUPFAM" id="SSF63712">
    <property type="entry name" value="Nicotinic receptor ligand binding domain-like"/>
    <property type="match status" value="1"/>
</dbReference>